<dbReference type="EMBL" id="CAJNOQ010030538">
    <property type="protein sequence ID" value="CAF1575153.1"/>
    <property type="molecule type" value="Genomic_DNA"/>
</dbReference>
<keyword evidence="3" id="KW-1185">Reference proteome</keyword>
<evidence type="ECO:0000313" key="3">
    <source>
        <dbReference type="Proteomes" id="UP000663829"/>
    </source>
</evidence>
<comment type="caution">
    <text evidence="1">The sequence shown here is derived from an EMBL/GenBank/DDBJ whole genome shotgun (WGS) entry which is preliminary data.</text>
</comment>
<evidence type="ECO:0000313" key="2">
    <source>
        <dbReference type="EMBL" id="CAF4440045.1"/>
    </source>
</evidence>
<gene>
    <name evidence="1" type="ORF">GPM918_LOCUS40676</name>
    <name evidence="2" type="ORF">SRO942_LOCUS41649</name>
</gene>
<reference evidence="1" key="1">
    <citation type="submission" date="2021-02" db="EMBL/GenBank/DDBJ databases">
        <authorList>
            <person name="Nowell W R."/>
        </authorList>
    </citation>
    <scope>NUCLEOTIDE SEQUENCE</scope>
</reference>
<dbReference type="EMBL" id="CAJOBC010096416">
    <property type="protein sequence ID" value="CAF4440045.1"/>
    <property type="molecule type" value="Genomic_DNA"/>
</dbReference>
<name>A0A815YUP4_9BILA</name>
<organism evidence="1 3">
    <name type="scientific">Didymodactylos carnosus</name>
    <dbReference type="NCBI Taxonomy" id="1234261"/>
    <lineage>
        <taxon>Eukaryota</taxon>
        <taxon>Metazoa</taxon>
        <taxon>Spiralia</taxon>
        <taxon>Gnathifera</taxon>
        <taxon>Rotifera</taxon>
        <taxon>Eurotatoria</taxon>
        <taxon>Bdelloidea</taxon>
        <taxon>Philodinida</taxon>
        <taxon>Philodinidae</taxon>
        <taxon>Didymodactylos</taxon>
    </lineage>
</organism>
<dbReference type="Proteomes" id="UP000681722">
    <property type="component" value="Unassembled WGS sequence"/>
</dbReference>
<proteinExistence type="predicted"/>
<protein>
    <submittedName>
        <fullName evidence="1">Uncharacterized protein</fullName>
    </submittedName>
</protein>
<sequence length="123" mass="14215">MIRGGMVGLATPRIVHGCTTRNESNGSVYVRILYEPIRGQEGDIHERRVEFQLAKGRQTHIEEEEFDMGSYQIREAIRTVEVTRANGQIQEINAPFDNVNAIELDWLFIIEDRNIRSLERSSR</sequence>
<dbReference type="AlphaFoldDB" id="A0A815YUP4"/>
<dbReference type="Proteomes" id="UP000663829">
    <property type="component" value="Unassembled WGS sequence"/>
</dbReference>
<dbReference type="OrthoDB" id="9978594at2759"/>
<evidence type="ECO:0000313" key="1">
    <source>
        <dbReference type="EMBL" id="CAF1575153.1"/>
    </source>
</evidence>
<accession>A0A815YUP4</accession>